<proteinExistence type="predicted"/>
<organism evidence="2 3">
    <name type="scientific">Anaerotruncus colihominis</name>
    <dbReference type="NCBI Taxonomy" id="169435"/>
    <lineage>
        <taxon>Bacteria</taxon>
        <taxon>Bacillati</taxon>
        <taxon>Bacillota</taxon>
        <taxon>Clostridia</taxon>
        <taxon>Eubacteriales</taxon>
        <taxon>Oscillospiraceae</taxon>
        <taxon>Anaerotruncus</taxon>
    </lineage>
</organism>
<keyword evidence="1" id="KW-1133">Transmembrane helix</keyword>
<sequence length="30" mass="3381">MDAKTIIAIVLVVFIVGAAVWLNIRNRKKK</sequence>
<dbReference type="AlphaFoldDB" id="A0A174RQZ1"/>
<feature type="transmembrane region" description="Helical" evidence="1">
    <location>
        <begin position="6"/>
        <end position="24"/>
    </location>
</feature>
<evidence type="ECO:0000313" key="2">
    <source>
        <dbReference type="EMBL" id="CUP85585.1"/>
    </source>
</evidence>
<reference evidence="2 3" key="1">
    <citation type="submission" date="2015-09" db="EMBL/GenBank/DDBJ databases">
        <authorList>
            <consortium name="Pathogen Informatics"/>
        </authorList>
    </citation>
    <scope>NUCLEOTIDE SEQUENCE [LARGE SCALE GENOMIC DNA]</scope>
    <source>
        <strain evidence="2 3">2789STDY5834939</strain>
    </source>
</reference>
<dbReference type="Proteomes" id="UP000095765">
    <property type="component" value="Unassembled WGS sequence"/>
</dbReference>
<accession>A0A174RQZ1</accession>
<evidence type="ECO:0000313" key="3">
    <source>
        <dbReference type="Proteomes" id="UP000095765"/>
    </source>
</evidence>
<evidence type="ECO:0000256" key="1">
    <source>
        <dbReference type="SAM" id="Phobius"/>
    </source>
</evidence>
<keyword evidence="1" id="KW-0812">Transmembrane</keyword>
<dbReference type="EMBL" id="CZBE01000014">
    <property type="protein sequence ID" value="CUP85585.1"/>
    <property type="molecule type" value="Genomic_DNA"/>
</dbReference>
<protein>
    <submittedName>
        <fullName evidence="2">Uncharacterized protein</fullName>
    </submittedName>
</protein>
<gene>
    <name evidence="2" type="ORF">ERS852551_02173</name>
</gene>
<name>A0A174RQZ1_9FIRM</name>
<keyword evidence="1" id="KW-0472">Membrane</keyword>